<dbReference type="PANTHER" id="PTHR42794">
    <property type="entry name" value="HEMIN IMPORT ATP-BINDING PROTEIN HMUV"/>
    <property type="match status" value="1"/>
</dbReference>
<dbReference type="PROSITE" id="PS50893">
    <property type="entry name" value="ABC_TRANSPORTER_2"/>
    <property type="match status" value="1"/>
</dbReference>
<dbReference type="InterPro" id="IPR017871">
    <property type="entry name" value="ABC_transporter-like_CS"/>
</dbReference>
<keyword evidence="5" id="KW-1185">Reference proteome</keyword>
<dbReference type="PANTHER" id="PTHR42794:SF1">
    <property type="entry name" value="HEMIN IMPORT ATP-BINDING PROTEIN HMUV"/>
    <property type="match status" value="1"/>
</dbReference>
<evidence type="ECO:0000256" key="2">
    <source>
        <dbReference type="ARBA" id="ARBA00022967"/>
    </source>
</evidence>
<dbReference type="RefSeq" id="WP_216414874.1">
    <property type="nucleotide sequence ID" value="NZ_JAHLQK010000001.1"/>
</dbReference>
<protein>
    <submittedName>
        <fullName evidence="4">Heme ABC transporter ATP-binding protein</fullName>
    </submittedName>
</protein>
<proteinExistence type="predicted"/>
<dbReference type="Pfam" id="PF00005">
    <property type="entry name" value="ABC_tran"/>
    <property type="match status" value="1"/>
</dbReference>
<keyword evidence="4" id="KW-0067">ATP-binding</keyword>
<dbReference type="CDD" id="cd03214">
    <property type="entry name" value="ABC_Iron-Siderophores_B12_Hemin"/>
    <property type="match status" value="1"/>
</dbReference>
<organism evidence="4 5">
    <name type="scientific">Alkaliphilus flagellatus</name>
    <dbReference type="NCBI Taxonomy" id="2841507"/>
    <lineage>
        <taxon>Bacteria</taxon>
        <taxon>Bacillati</taxon>
        <taxon>Bacillota</taxon>
        <taxon>Clostridia</taxon>
        <taxon>Peptostreptococcales</taxon>
        <taxon>Natronincolaceae</taxon>
        <taxon>Alkaliphilus</taxon>
    </lineage>
</organism>
<keyword evidence="1" id="KW-0813">Transport</keyword>
<dbReference type="EMBL" id="JAHLQK010000001">
    <property type="protein sequence ID" value="MBU5675390.1"/>
    <property type="molecule type" value="Genomic_DNA"/>
</dbReference>
<dbReference type="InterPro" id="IPR003439">
    <property type="entry name" value="ABC_transporter-like_ATP-bd"/>
</dbReference>
<dbReference type="PROSITE" id="PS00211">
    <property type="entry name" value="ABC_TRANSPORTER_1"/>
    <property type="match status" value="1"/>
</dbReference>
<dbReference type="SMART" id="SM00382">
    <property type="entry name" value="AAA"/>
    <property type="match status" value="1"/>
</dbReference>
<name>A0ABS6G1X0_9FIRM</name>
<reference evidence="4 5" key="1">
    <citation type="submission" date="2021-06" db="EMBL/GenBank/DDBJ databases">
        <authorList>
            <person name="Sun Q."/>
            <person name="Li D."/>
        </authorList>
    </citation>
    <scope>NUCLEOTIDE SEQUENCE [LARGE SCALE GENOMIC DNA]</scope>
    <source>
        <strain evidence="4 5">MSJ-5</strain>
    </source>
</reference>
<evidence type="ECO:0000256" key="1">
    <source>
        <dbReference type="ARBA" id="ARBA00022448"/>
    </source>
</evidence>
<dbReference type="Proteomes" id="UP000779508">
    <property type="component" value="Unassembled WGS sequence"/>
</dbReference>
<accession>A0ABS6G1X0</accession>
<comment type="caution">
    <text evidence="4">The sequence shown here is derived from an EMBL/GenBank/DDBJ whole genome shotgun (WGS) entry which is preliminary data.</text>
</comment>
<dbReference type="InterPro" id="IPR003593">
    <property type="entry name" value="AAA+_ATPase"/>
</dbReference>
<evidence type="ECO:0000313" key="4">
    <source>
        <dbReference type="EMBL" id="MBU5675390.1"/>
    </source>
</evidence>
<feature type="domain" description="ABC transporter" evidence="3">
    <location>
        <begin position="5"/>
        <end position="241"/>
    </location>
</feature>
<dbReference type="NCBIfam" id="NF010068">
    <property type="entry name" value="PRK13548.1"/>
    <property type="match status" value="1"/>
</dbReference>
<sequence length="263" mass="29692">MGKCIETKDLVFLYDERVILDDINLKITKGSIITMIGPNGSGKSTLLKNLASTLMPKGGTVLLDNRELKSYPLKELAREIAVVPQNTNIEYDFTVHEIVLMGRNPYVGRFQQETFKDIAIVKEAMERTNTWHLRDRSINQLSGGESQRVVIARALAQEPQILLLDEPTAALDMHHQIEILDLLKVLNEEKGVTIIMALHDINLAARYSKQILLLHKGTKIIMGSPDQVITKENLQKAYSIDMIVDKNEYTNSLQVIPLSTLRF</sequence>
<dbReference type="GO" id="GO:0005524">
    <property type="term" value="F:ATP binding"/>
    <property type="evidence" value="ECO:0007669"/>
    <property type="project" value="UniProtKB-KW"/>
</dbReference>
<keyword evidence="4" id="KW-0547">Nucleotide-binding</keyword>
<keyword evidence="2" id="KW-1278">Translocase</keyword>
<evidence type="ECO:0000313" key="5">
    <source>
        <dbReference type="Proteomes" id="UP000779508"/>
    </source>
</evidence>
<gene>
    <name evidence="4" type="ORF">KQI88_03035</name>
</gene>
<evidence type="ECO:0000259" key="3">
    <source>
        <dbReference type="PROSITE" id="PS50893"/>
    </source>
</evidence>